<dbReference type="Pfam" id="PF00254">
    <property type="entry name" value="FKBP_C"/>
    <property type="match status" value="1"/>
</dbReference>
<keyword evidence="8" id="KW-1185">Reference proteome</keyword>
<evidence type="ECO:0000259" key="6">
    <source>
        <dbReference type="PROSITE" id="PS50059"/>
    </source>
</evidence>
<comment type="catalytic activity">
    <reaction evidence="1 5">
        <text>[protein]-peptidylproline (omega=180) = [protein]-peptidylproline (omega=0)</text>
        <dbReference type="Rhea" id="RHEA:16237"/>
        <dbReference type="Rhea" id="RHEA-COMP:10747"/>
        <dbReference type="Rhea" id="RHEA-COMP:10748"/>
        <dbReference type="ChEBI" id="CHEBI:83833"/>
        <dbReference type="ChEBI" id="CHEBI:83834"/>
        <dbReference type="EC" id="5.2.1.8"/>
    </reaction>
</comment>
<evidence type="ECO:0000256" key="1">
    <source>
        <dbReference type="ARBA" id="ARBA00000971"/>
    </source>
</evidence>
<sequence length="115" mass="12558">MGKYIKYKDVVKGTGKLPISGHRVDISYKLTLPTGEVLDSDNVEHSTRIPFPTQFRVGLGHVVKGLDRAILNMHIGGVREILLAPPMGFGEKGNIMSDIRPGECIKMEVNLLGSS</sequence>
<dbReference type="GO" id="GO:0003755">
    <property type="term" value="F:peptidyl-prolyl cis-trans isomerase activity"/>
    <property type="evidence" value="ECO:0007669"/>
    <property type="project" value="UniProtKB-KW"/>
</dbReference>
<evidence type="ECO:0000256" key="3">
    <source>
        <dbReference type="ARBA" id="ARBA00023110"/>
    </source>
</evidence>
<evidence type="ECO:0000313" key="8">
    <source>
        <dbReference type="Proteomes" id="UP000008312"/>
    </source>
</evidence>
<dbReference type="EMBL" id="FN668645">
    <property type="protein sequence ID" value="CBK21945.2"/>
    <property type="molecule type" value="Genomic_DNA"/>
</dbReference>
<dbReference type="Gene3D" id="3.10.50.40">
    <property type="match status" value="1"/>
</dbReference>
<dbReference type="AlphaFoldDB" id="D8M1K6"/>
<evidence type="ECO:0000313" key="7">
    <source>
        <dbReference type="EMBL" id="CBK21945.2"/>
    </source>
</evidence>
<dbReference type="InParanoid" id="D8M1K6"/>
<evidence type="ECO:0000256" key="5">
    <source>
        <dbReference type="PROSITE-ProRule" id="PRU00277"/>
    </source>
</evidence>
<dbReference type="InterPro" id="IPR001179">
    <property type="entry name" value="PPIase_FKBP_dom"/>
</dbReference>
<proteinExistence type="predicted"/>
<keyword evidence="4 5" id="KW-0413">Isomerase</keyword>
<dbReference type="Proteomes" id="UP000008312">
    <property type="component" value="Unassembled WGS sequence"/>
</dbReference>
<gene>
    <name evidence="7" type="ORF">GSBLH_T00002030001</name>
</gene>
<evidence type="ECO:0000256" key="4">
    <source>
        <dbReference type="ARBA" id="ARBA00023235"/>
    </source>
</evidence>
<dbReference type="InterPro" id="IPR046357">
    <property type="entry name" value="PPIase_dom_sf"/>
</dbReference>
<keyword evidence="3 5" id="KW-0697">Rotamase</keyword>
<organism evidence="7">
    <name type="scientific">Blastocystis hominis</name>
    <dbReference type="NCBI Taxonomy" id="12968"/>
    <lineage>
        <taxon>Eukaryota</taxon>
        <taxon>Sar</taxon>
        <taxon>Stramenopiles</taxon>
        <taxon>Bigyra</taxon>
        <taxon>Opalozoa</taxon>
        <taxon>Opalinata</taxon>
        <taxon>Blastocystidae</taxon>
        <taxon>Blastocystis</taxon>
    </lineage>
</organism>
<dbReference type="PANTHER" id="PTHR43811:SF19">
    <property type="entry name" value="39 KDA FK506-BINDING NUCLEAR PROTEIN"/>
    <property type="match status" value="1"/>
</dbReference>
<reference evidence="7" key="1">
    <citation type="submission" date="2010-02" db="EMBL/GenBank/DDBJ databases">
        <title>Sequencing and annotation of the Blastocystis hominis genome.</title>
        <authorList>
            <person name="Wincker P."/>
        </authorList>
    </citation>
    <scope>NUCLEOTIDE SEQUENCE</scope>
    <source>
        <strain evidence="7">Singapore isolate B</strain>
    </source>
</reference>
<dbReference type="EC" id="5.2.1.8" evidence="2 5"/>
<dbReference type="GeneID" id="24919242"/>
<name>D8M1K6_BLAHO</name>
<dbReference type="OrthoDB" id="1902587at2759"/>
<dbReference type="PROSITE" id="PS50059">
    <property type="entry name" value="FKBP_PPIASE"/>
    <property type="match status" value="1"/>
</dbReference>
<accession>D8M1K6</accession>
<evidence type="ECO:0000256" key="2">
    <source>
        <dbReference type="ARBA" id="ARBA00013194"/>
    </source>
</evidence>
<dbReference type="PANTHER" id="PTHR43811">
    <property type="entry name" value="FKBP-TYPE PEPTIDYL-PROLYL CIS-TRANS ISOMERASE FKPA"/>
    <property type="match status" value="1"/>
</dbReference>
<protein>
    <recommendedName>
        <fullName evidence="2 5">peptidylprolyl isomerase</fullName>
        <ecNumber evidence="2 5">5.2.1.8</ecNumber>
    </recommendedName>
</protein>
<feature type="domain" description="PPIase FKBP-type" evidence="6">
    <location>
        <begin position="21"/>
        <end position="115"/>
    </location>
</feature>
<dbReference type="RefSeq" id="XP_012895993.1">
    <property type="nucleotide sequence ID" value="XM_013040539.1"/>
</dbReference>
<dbReference type="SUPFAM" id="SSF54534">
    <property type="entry name" value="FKBP-like"/>
    <property type="match status" value="1"/>
</dbReference>